<dbReference type="InterPro" id="IPR003593">
    <property type="entry name" value="AAA+_ATPase"/>
</dbReference>
<dbReference type="Pfam" id="PF00005">
    <property type="entry name" value="ABC_tran"/>
    <property type="match status" value="1"/>
</dbReference>
<dbReference type="SMART" id="SM00382">
    <property type="entry name" value="AAA"/>
    <property type="match status" value="1"/>
</dbReference>
<feature type="region of interest" description="Disordered" evidence="8">
    <location>
        <begin position="1"/>
        <end position="33"/>
    </location>
</feature>
<name>A0A7S1LJ00_ALECA</name>
<keyword evidence="7 9" id="KW-0472">Membrane</keyword>
<feature type="transmembrane region" description="Helical" evidence="9">
    <location>
        <begin position="374"/>
        <end position="396"/>
    </location>
</feature>
<feature type="transmembrane region" description="Helical" evidence="9">
    <location>
        <begin position="514"/>
        <end position="534"/>
    </location>
</feature>
<keyword evidence="4" id="KW-0547">Nucleotide-binding</keyword>
<evidence type="ECO:0000256" key="3">
    <source>
        <dbReference type="ARBA" id="ARBA00022692"/>
    </source>
</evidence>
<feature type="transmembrane region" description="Helical" evidence="9">
    <location>
        <begin position="318"/>
        <end position="341"/>
    </location>
</feature>
<evidence type="ECO:0000256" key="4">
    <source>
        <dbReference type="ARBA" id="ARBA00022741"/>
    </source>
</evidence>
<evidence type="ECO:0000256" key="5">
    <source>
        <dbReference type="ARBA" id="ARBA00022840"/>
    </source>
</evidence>
<evidence type="ECO:0000256" key="1">
    <source>
        <dbReference type="ARBA" id="ARBA00004141"/>
    </source>
</evidence>
<dbReference type="InterPro" id="IPR043926">
    <property type="entry name" value="ABCG_dom"/>
</dbReference>
<evidence type="ECO:0000256" key="6">
    <source>
        <dbReference type="ARBA" id="ARBA00022989"/>
    </source>
</evidence>
<feature type="region of interest" description="Disordered" evidence="8">
    <location>
        <begin position="259"/>
        <end position="291"/>
    </location>
</feature>
<sequence length="614" mass="69031">MGPSGSGKTTLLNVLSGRQKTSGKDSSQGKAQRVKFSGQVTLSGESMKPTDYHHRVSYVYQDSALPISETPRECIDFSAYLRLPARVTDAERKDFVDRMLESLHLENCADVIVGSALQKGISGGQQKRVAVGVELISNPKLLFLDEPLSGLDSYNATELVNTLKDLAQSGVPVLMTLHQPSSAIFAQLDDLIVLHRGEVCYHGSIKRLRFHFRSLGFDFPPNSNPADQVVTLIQKENDETVRSIKDRWLQSETYRSMANRIETPVTTEEEHNRHSSSDSSEEEEQACIRDKPAENRKGGFAPLLALLKRDARGVKRQWPLFVTQFVVFKLVIAVLYGFFFFHQGSAGDDPDSGPNCLAEDFSTDNCLNDFKNHFAALSLISMTAVIDSMTLPVMVFHGERSTFLRECAGGYYNVASYYLSKTVYEAMIILVECIVLVLGTYWLVGFRSNPVELVLGMWLMAETSASLMWSMATVATNREQATALSMGPWILQFAFSGLLLPIKQIPAWVRWLRWVCPLYYGLGFISTTEFHFLYASDPFNSTIEANWTLAKLEKARPEDHAELAGNYMRRAILASNEVNYSSRWWPYFGMCCVLIVGYRILATFTMWKNSRFVV</sequence>
<comment type="subcellular location">
    <subcellularLocation>
        <location evidence="1">Membrane</location>
        <topology evidence="1">Multi-pass membrane protein</topology>
    </subcellularLocation>
</comment>
<accession>A0A7S1LJ00</accession>
<feature type="compositionally biased region" description="Polar residues" evidence="8">
    <location>
        <begin position="1"/>
        <end position="30"/>
    </location>
</feature>
<protein>
    <recommendedName>
        <fullName evidence="10">ABC transporter domain-containing protein</fullName>
    </recommendedName>
</protein>
<evidence type="ECO:0000259" key="10">
    <source>
        <dbReference type="PROSITE" id="PS50893"/>
    </source>
</evidence>
<dbReference type="Pfam" id="PF01061">
    <property type="entry name" value="ABC2_membrane"/>
    <property type="match status" value="1"/>
</dbReference>
<feature type="transmembrane region" description="Helical" evidence="9">
    <location>
        <begin position="451"/>
        <end position="471"/>
    </location>
</feature>
<dbReference type="Gene3D" id="3.40.50.300">
    <property type="entry name" value="P-loop containing nucleotide triphosphate hydrolases"/>
    <property type="match status" value="1"/>
</dbReference>
<dbReference type="InterPro" id="IPR017871">
    <property type="entry name" value="ABC_transporter-like_CS"/>
</dbReference>
<proteinExistence type="predicted"/>
<keyword evidence="6 9" id="KW-1133">Transmembrane helix</keyword>
<dbReference type="GO" id="GO:0016887">
    <property type="term" value="F:ATP hydrolysis activity"/>
    <property type="evidence" value="ECO:0007669"/>
    <property type="project" value="InterPro"/>
</dbReference>
<dbReference type="InterPro" id="IPR050352">
    <property type="entry name" value="ABCG_transporters"/>
</dbReference>
<dbReference type="InterPro" id="IPR013525">
    <property type="entry name" value="ABC2_TM"/>
</dbReference>
<dbReference type="GO" id="GO:0005524">
    <property type="term" value="F:ATP binding"/>
    <property type="evidence" value="ECO:0007669"/>
    <property type="project" value="UniProtKB-KW"/>
</dbReference>
<dbReference type="PROSITE" id="PS00211">
    <property type="entry name" value="ABC_TRANSPORTER_1"/>
    <property type="match status" value="1"/>
</dbReference>
<dbReference type="GO" id="GO:0140359">
    <property type="term" value="F:ABC-type transporter activity"/>
    <property type="evidence" value="ECO:0007669"/>
    <property type="project" value="InterPro"/>
</dbReference>
<organism evidence="11">
    <name type="scientific">Alexandrium catenella</name>
    <name type="common">Red tide dinoflagellate</name>
    <name type="synonym">Gonyaulax catenella</name>
    <dbReference type="NCBI Taxonomy" id="2925"/>
    <lineage>
        <taxon>Eukaryota</taxon>
        <taxon>Sar</taxon>
        <taxon>Alveolata</taxon>
        <taxon>Dinophyceae</taxon>
        <taxon>Gonyaulacales</taxon>
        <taxon>Pyrocystaceae</taxon>
        <taxon>Alexandrium</taxon>
    </lineage>
</organism>
<dbReference type="SUPFAM" id="SSF52540">
    <property type="entry name" value="P-loop containing nucleoside triphosphate hydrolases"/>
    <property type="match status" value="1"/>
</dbReference>
<dbReference type="InterPro" id="IPR027417">
    <property type="entry name" value="P-loop_NTPase"/>
</dbReference>
<dbReference type="InterPro" id="IPR003439">
    <property type="entry name" value="ABC_transporter-like_ATP-bd"/>
</dbReference>
<evidence type="ECO:0000256" key="9">
    <source>
        <dbReference type="SAM" id="Phobius"/>
    </source>
</evidence>
<dbReference type="GO" id="GO:0016020">
    <property type="term" value="C:membrane"/>
    <property type="evidence" value="ECO:0007669"/>
    <property type="project" value="UniProtKB-SubCell"/>
</dbReference>
<dbReference type="PROSITE" id="PS50893">
    <property type="entry name" value="ABC_TRANSPORTER_2"/>
    <property type="match status" value="1"/>
</dbReference>
<evidence type="ECO:0000256" key="2">
    <source>
        <dbReference type="ARBA" id="ARBA00022448"/>
    </source>
</evidence>
<dbReference type="PANTHER" id="PTHR48041:SF91">
    <property type="entry name" value="ABC TRANSPORTER G FAMILY MEMBER 28"/>
    <property type="match status" value="1"/>
</dbReference>
<dbReference type="EMBL" id="HBGE01016155">
    <property type="protein sequence ID" value="CAD9105482.1"/>
    <property type="molecule type" value="Transcribed_RNA"/>
</dbReference>
<evidence type="ECO:0000313" key="11">
    <source>
        <dbReference type="EMBL" id="CAD9105482.1"/>
    </source>
</evidence>
<keyword evidence="5" id="KW-0067">ATP-binding</keyword>
<dbReference type="Pfam" id="PF19055">
    <property type="entry name" value="ABC2_membrane_7"/>
    <property type="match status" value="1"/>
</dbReference>
<reference evidence="11" key="1">
    <citation type="submission" date="2021-01" db="EMBL/GenBank/DDBJ databases">
        <authorList>
            <person name="Corre E."/>
            <person name="Pelletier E."/>
            <person name="Niang G."/>
            <person name="Scheremetjew M."/>
            <person name="Finn R."/>
            <person name="Kale V."/>
            <person name="Holt S."/>
            <person name="Cochrane G."/>
            <person name="Meng A."/>
            <person name="Brown T."/>
            <person name="Cohen L."/>
        </authorList>
    </citation>
    <scope>NUCLEOTIDE SEQUENCE</scope>
    <source>
        <strain evidence="11">OF101</strain>
    </source>
</reference>
<feature type="transmembrane region" description="Helical" evidence="9">
    <location>
        <begin position="426"/>
        <end position="444"/>
    </location>
</feature>
<evidence type="ECO:0000256" key="7">
    <source>
        <dbReference type="ARBA" id="ARBA00023136"/>
    </source>
</evidence>
<dbReference type="PANTHER" id="PTHR48041">
    <property type="entry name" value="ABC TRANSPORTER G FAMILY MEMBER 28"/>
    <property type="match status" value="1"/>
</dbReference>
<keyword evidence="2" id="KW-0813">Transport</keyword>
<keyword evidence="3 9" id="KW-0812">Transmembrane</keyword>
<evidence type="ECO:0000256" key="8">
    <source>
        <dbReference type="SAM" id="MobiDB-lite"/>
    </source>
</evidence>
<gene>
    <name evidence="11" type="ORF">ACAT0790_LOCUS9575</name>
</gene>
<feature type="transmembrane region" description="Helical" evidence="9">
    <location>
        <begin position="584"/>
        <end position="601"/>
    </location>
</feature>
<feature type="domain" description="ABC transporter" evidence="10">
    <location>
        <begin position="1"/>
        <end position="221"/>
    </location>
</feature>
<dbReference type="AlphaFoldDB" id="A0A7S1LJ00"/>